<dbReference type="Gene3D" id="2.60.40.10">
    <property type="entry name" value="Immunoglobulins"/>
    <property type="match status" value="1"/>
</dbReference>
<dbReference type="Proteomes" id="UP001205105">
    <property type="component" value="Unassembled WGS sequence"/>
</dbReference>
<dbReference type="InterPro" id="IPR003961">
    <property type="entry name" value="FN3_dom"/>
</dbReference>
<reference evidence="3" key="1">
    <citation type="submission" date="2020-11" db="EMBL/GenBank/DDBJ databases">
        <title>Chlorella ohadii genome sequencing and assembly.</title>
        <authorList>
            <person name="Murik O."/>
            <person name="Treves H."/>
            <person name="Kedem I."/>
            <person name="Shotland Y."/>
            <person name="Kaplan A."/>
        </authorList>
    </citation>
    <scope>NUCLEOTIDE SEQUENCE</scope>
    <source>
        <strain evidence="3">1</strain>
    </source>
</reference>
<evidence type="ECO:0000259" key="2">
    <source>
        <dbReference type="PROSITE" id="PS50853"/>
    </source>
</evidence>
<name>A0AAD5DZ30_9CHLO</name>
<feature type="chain" id="PRO_5042141431" description="Fibronectin type-III domain-containing protein" evidence="1">
    <location>
        <begin position="23"/>
        <end position="836"/>
    </location>
</feature>
<keyword evidence="4" id="KW-1185">Reference proteome</keyword>
<dbReference type="InterPro" id="IPR050713">
    <property type="entry name" value="RTP_Phos/Ushers"/>
</dbReference>
<protein>
    <recommendedName>
        <fullName evidence="2">Fibronectin type-III domain-containing protein</fullName>
    </recommendedName>
</protein>
<dbReference type="GO" id="GO:0016020">
    <property type="term" value="C:membrane"/>
    <property type="evidence" value="ECO:0007669"/>
    <property type="project" value="UniProtKB-SubCell"/>
</dbReference>
<gene>
    <name evidence="3" type="ORF">COHA_001174</name>
</gene>
<dbReference type="InterPro" id="IPR036116">
    <property type="entry name" value="FN3_sf"/>
</dbReference>
<feature type="signal peptide" evidence="1">
    <location>
        <begin position="1"/>
        <end position="22"/>
    </location>
</feature>
<dbReference type="CDD" id="cd00063">
    <property type="entry name" value="FN3"/>
    <property type="match status" value="1"/>
</dbReference>
<sequence>MGRGGAIAALLVLAALALPVWTFVEPSGAGMARRRLAAAGDETACPRAALYFVPTLPNVRSAATWQLVKAQYIATVKRLAPAGVISAVIPWSTEPKSSGLAVNTVVLFSGGCEAGKAAARTLHIKLLGDVRPLFYVPAPHAKSLFGDVYMVTVSHPYLADGSGKELSTPAAPVGTNLAAQFSVTWWDVAPSMIGERQADAYKAAILKQLPAGAGVYFTTMITEGVSYRYGSYWRASAAAASPTVAKTAGSSSPGGVVWPSGQPTSLSLGRLVFNTNVHGVPFNTAAGKAALAKFLDALRANPAAVFPPRAFGRMVLNAGSGLRLVNDAAYPCTCDSALGFNGCRVLPGDSHSAAADGEVTLAQAYGPTSATATASGAANVSWVSWEFTATPASGVSFTQAADTPLVWWYNLKANTPYTVSVVGITRSGKRVPGANTLAMRTPQEGAPTVAAATATSTTQAIVRLTPPTNGQAVSLYIVSLCLKTQPTNCVRQNSTSIQLSFTGLTAGANYIVNATAKIGSTTVPASNTLPLAMPQRGAPILLTATATTALTGAATAAAPNGVTFSKYVFTATSPSGAPTVTFTVTNPLSGRFAGLRPATQYDVSVVGYTGATPSPQSNTLSFVTPAANAPLNTGTPKSPFIVVIKLVPPTLPPLNGGTWVKYDVTLCPVAGPLTACVSQRTGGAGRRLLATPADIAIFEGRTPFTTYNFVSTAISESGELSKQAANGQVTTPGAIPWSVAVVAESETQSSAEIRINPPSEGGPFAKFVLSVCPKPARGAPNWDACPQTTCLPAQAAACPISGLAANSDYTVSAMAYAGDTTTIRSAADDFSTLAWP</sequence>
<dbReference type="SUPFAM" id="SSF49265">
    <property type="entry name" value="Fibronectin type III"/>
    <property type="match status" value="3"/>
</dbReference>
<feature type="domain" description="Fibronectin type-III" evidence="2">
    <location>
        <begin position="538"/>
        <end position="627"/>
    </location>
</feature>
<proteinExistence type="predicted"/>
<evidence type="ECO:0000313" key="4">
    <source>
        <dbReference type="Proteomes" id="UP001205105"/>
    </source>
</evidence>
<dbReference type="PANTHER" id="PTHR46957:SF3">
    <property type="entry name" value="CYTOKINE RECEPTOR"/>
    <property type="match status" value="1"/>
</dbReference>
<dbReference type="AlphaFoldDB" id="A0AAD5DZ30"/>
<evidence type="ECO:0000256" key="1">
    <source>
        <dbReference type="SAM" id="SignalP"/>
    </source>
</evidence>
<dbReference type="InterPro" id="IPR013783">
    <property type="entry name" value="Ig-like_fold"/>
</dbReference>
<organism evidence="3 4">
    <name type="scientific">Chlorella ohadii</name>
    <dbReference type="NCBI Taxonomy" id="2649997"/>
    <lineage>
        <taxon>Eukaryota</taxon>
        <taxon>Viridiplantae</taxon>
        <taxon>Chlorophyta</taxon>
        <taxon>core chlorophytes</taxon>
        <taxon>Trebouxiophyceae</taxon>
        <taxon>Chlorellales</taxon>
        <taxon>Chlorellaceae</taxon>
        <taxon>Chlorella clade</taxon>
        <taxon>Chlorella</taxon>
    </lineage>
</organism>
<accession>A0AAD5DZ30</accession>
<evidence type="ECO:0000313" key="3">
    <source>
        <dbReference type="EMBL" id="KAI7845333.1"/>
    </source>
</evidence>
<dbReference type="EMBL" id="JADXDR010000019">
    <property type="protein sequence ID" value="KAI7845333.1"/>
    <property type="molecule type" value="Genomic_DNA"/>
</dbReference>
<comment type="caution">
    <text evidence="3">The sequence shown here is derived from an EMBL/GenBank/DDBJ whole genome shotgun (WGS) entry which is preliminary data.</text>
</comment>
<keyword evidence="1" id="KW-0732">Signal</keyword>
<dbReference type="PROSITE" id="PS50853">
    <property type="entry name" value="FN3"/>
    <property type="match status" value="1"/>
</dbReference>
<dbReference type="SMART" id="SM00060">
    <property type="entry name" value="FN3"/>
    <property type="match status" value="3"/>
</dbReference>
<dbReference type="PANTHER" id="PTHR46957">
    <property type="entry name" value="CYTOKINE RECEPTOR"/>
    <property type="match status" value="1"/>
</dbReference>